<evidence type="ECO:0000313" key="2">
    <source>
        <dbReference type="EMBL" id="KAJ2897081.1"/>
    </source>
</evidence>
<comment type="caution">
    <text evidence="2">The sequence shown here is derived from an EMBL/GenBank/DDBJ whole genome shotgun (WGS) entry which is preliminary data.</text>
</comment>
<dbReference type="Proteomes" id="UP001201980">
    <property type="component" value="Unassembled WGS sequence"/>
</dbReference>
<evidence type="ECO:0000256" key="1">
    <source>
        <dbReference type="SAM" id="MobiDB-lite"/>
    </source>
</evidence>
<feature type="compositionally biased region" description="Basic residues" evidence="1">
    <location>
        <begin position="1"/>
        <end position="13"/>
    </location>
</feature>
<organism evidence="2 3">
    <name type="scientific">Zalerion maritima</name>
    <dbReference type="NCBI Taxonomy" id="339359"/>
    <lineage>
        <taxon>Eukaryota</taxon>
        <taxon>Fungi</taxon>
        <taxon>Dikarya</taxon>
        <taxon>Ascomycota</taxon>
        <taxon>Pezizomycotina</taxon>
        <taxon>Sordariomycetes</taxon>
        <taxon>Lulworthiomycetidae</taxon>
        <taxon>Lulworthiales</taxon>
        <taxon>Lulworthiaceae</taxon>
        <taxon>Zalerion</taxon>
    </lineage>
</organism>
<feature type="compositionally biased region" description="Basic and acidic residues" evidence="1">
    <location>
        <begin position="144"/>
        <end position="157"/>
    </location>
</feature>
<feature type="compositionally biased region" description="Polar residues" evidence="1">
    <location>
        <begin position="39"/>
        <end position="48"/>
    </location>
</feature>
<protein>
    <submittedName>
        <fullName evidence="2">Uncharacterized protein</fullName>
    </submittedName>
</protein>
<feature type="compositionally biased region" description="Gly residues" evidence="1">
    <location>
        <begin position="622"/>
        <end position="634"/>
    </location>
</feature>
<accession>A0AAD5RLW0</accession>
<gene>
    <name evidence="2" type="ORF">MKZ38_004991</name>
</gene>
<name>A0AAD5RLW0_9PEZI</name>
<feature type="region of interest" description="Disordered" evidence="1">
    <location>
        <begin position="144"/>
        <end position="199"/>
    </location>
</feature>
<feature type="region of interest" description="Disordered" evidence="1">
    <location>
        <begin position="1"/>
        <end position="48"/>
    </location>
</feature>
<evidence type="ECO:0000313" key="3">
    <source>
        <dbReference type="Proteomes" id="UP001201980"/>
    </source>
</evidence>
<feature type="compositionally biased region" description="Gly residues" evidence="1">
    <location>
        <begin position="163"/>
        <end position="188"/>
    </location>
</feature>
<reference evidence="2" key="1">
    <citation type="submission" date="2022-07" db="EMBL/GenBank/DDBJ databases">
        <title>Draft genome sequence of Zalerion maritima ATCC 34329, a (micro)plastics degrading marine fungus.</title>
        <authorList>
            <person name="Paco A."/>
            <person name="Goncalves M.F.M."/>
            <person name="Rocha-Santos T.A.P."/>
            <person name="Alves A."/>
        </authorList>
    </citation>
    <scope>NUCLEOTIDE SEQUENCE</scope>
    <source>
        <strain evidence="2">ATCC 34329</strain>
    </source>
</reference>
<keyword evidence="3" id="KW-1185">Reference proteome</keyword>
<feature type="compositionally biased region" description="Polar residues" evidence="1">
    <location>
        <begin position="296"/>
        <end position="322"/>
    </location>
</feature>
<feature type="region of interest" description="Disordered" evidence="1">
    <location>
        <begin position="352"/>
        <end position="393"/>
    </location>
</feature>
<sequence length="759" mass="82892">MRGGHQTRSRLLSHTKPLQQSAPLFSSSPVPPSKPAPRWTSTSTSNAKEPSIIVRKLKVTREHGRAEITDWIQLPLALPPRKITGPRSDSLSSKLAGTLSFLDTPTQITKIRKGLRRTPLAQPVPKSRSDDEYTWKVINFAKTEPEGKEKKNQKDIPKTIVRSGGGASGGGGGGGGRGRGRGRGGSSGSGLRSSGDKGKKGYKLLEAATMNRNLYRPLAGLPQYTSGLSELPKSILNNLLRATALKRSLAQDRKISQSQILEAPNRRRLGPEMAGMKSAWRPVAEDRKKKTKDTTHSSAPSSTNQKSPSSGTRDHTPPSSFQELFGSGPNSEDALKSRERILRSARELRLQRAKQVTRQVAARNKSKLQQQARAHRLLKSPHLDPSSEPATTSSMFSRLFEDAKSYLPDPESSPMAEDDMLVDVSTREFASFSHVPDVGGGEIGQYWVLNGSPHNLVASDFQRLVMGRHIRAWSRRLKIYQAYNPATYAPLQQYVLRFRDSAEALGFRTAFEAPDTRKNPEVFTLAPPNSGRALSLRRIEAGAAGENGGGSEGGRRTPAFDLAGAVKKRLHGAPCAVHVRLEHGEARVWEVRKFIQRDGEARGNLEWGLHRPYSVVWRSEGGEGGGDGEGAGGKGKQKPRGMLVRRPGVIALAPRRDLEAYNDAEWMEDAADMFADDQGRGRGKGKGKDAAGWGGWQRDFAIGFADHEEARRFVRRWHRRLVSFGGGGSGGGDVEGGSTVGKEVLMNVRLLNGGFEGNY</sequence>
<feature type="region of interest" description="Disordered" evidence="1">
    <location>
        <begin position="620"/>
        <end position="640"/>
    </location>
</feature>
<dbReference type="EMBL" id="JAKWBI020000296">
    <property type="protein sequence ID" value="KAJ2897081.1"/>
    <property type="molecule type" value="Genomic_DNA"/>
</dbReference>
<feature type="compositionally biased region" description="Basic and acidic residues" evidence="1">
    <location>
        <begin position="283"/>
        <end position="295"/>
    </location>
</feature>
<proteinExistence type="predicted"/>
<dbReference type="AlphaFoldDB" id="A0AAD5RLW0"/>
<feature type="region of interest" description="Disordered" evidence="1">
    <location>
        <begin position="260"/>
        <end position="334"/>
    </location>
</feature>